<keyword evidence="5 8" id="KW-0533">Nickel</keyword>
<dbReference type="InterPro" id="IPR001501">
    <property type="entry name" value="Ni-dep_hyd_lsu"/>
</dbReference>
<dbReference type="PANTHER" id="PTHR42958:SF2">
    <property type="entry name" value="UPTAKE HYDROGENASE LARGE SUBUNIT"/>
    <property type="match status" value="1"/>
</dbReference>
<evidence type="ECO:0000256" key="3">
    <source>
        <dbReference type="ARBA" id="ARBA00009292"/>
    </source>
</evidence>
<comment type="subunit">
    <text evidence="4">Heterodimer of a large and a small subunit.</text>
</comment>
<evidence type="ECO:0000256" key="8">
    <source>
        <dbReference type="RuleBase" id="RU003896"/>
    </source>
</evidence>
<organism evidence="9 10">
    <name type="scientific">Candidatus Dehalogenimonas loeffleri</name>
    <dbReference type="NCBI Taxonomy" id="3127115"/>
    <lineage>
        <taxon>Bacteria</taxon>
        <taxon>Bacillati</taxon>
        <taxon>Chloroflexota</taxon>
        <taxon>Dehalococcoidia</taxon>
        <taxon>Dehalococcoidales</taxon>
        <taxon>Dehalococcoidaceae</taxon>
        <taxon>Dehalogenimonas</taxon>
    </lineage>
</organism>
<evidence type="ECO:0000313" key="9">
    <source>
        <dbReference type="EMBL" id="WWX24573.1"/>
    </source>
</evidence>
<evidence type="ECO:0000313" key="10">
    <source>
        <dbReference type="Proteomes" id="UP001375370"/>
    </source>
</evidence>
<dbReference type="InterPro" id="IPR018194">
    <property type="entry name" value="Ni-dep_hyd_lsu_Ni_BS"/>
</dbReference>
<dbReference type="PROSITE" id="PS00507">
    <property type="entry name" value="NI_HGENASE_L_1"/>
    <property type="match status" value="1"/>
</dbReference>
<name>A0ABZ2J719_9CHLR</name>
<comment type="cofactor">
    <cofactor evidence="1">
        <name>Ni(2+)</name>
        <dbReference type="ChEBI" id="CHEBI:49786"/>
    </cofactor>
</comment>
<evidence type="ECO:0000256" key="6">
    <source>
        <dbReference type="ARBA" id="ARBA00022723"/>
    </source>
</evidence>
<dbReference type="NCBIfam" id="NF033181">
    <property type="entry name" value="NiFeSe_hydrog"/>
    <property type="match status" value="1"/>
</dbReference>
<evidence type="ECO:0000256" key="4">
    <source>
        <dbReference type="ARBA" id="ARBA00011771"/>
    </source>
</evidence>
<comment type="similarity">
    <text evidence="3 8">Belongs to the [NiFe]/[NiFeSe] hydrogenase large subunit family.</text>
</comment>
<dbReference type="InterPro" id="IPR029014">
    <property type="entry name" value="NiFe-Hase_large"/>
</dbReference>
<evidence type="ECO:0000256" key="1">
    <source>
        <dbReference type="ARBA" id="ARBA00001967"/>
    </source>
</evidence>
<keyword evidence="10" id="KW-1185">Reference proteome</keyword>
<evidence type="ECO:0000256" key="7">
    <source>
        <dbReference type="ARBA" id="ARBA00023002"/>
    </source>
</evidence>
<dbReference type="SUPFAM" id="SSF56762">
    <property type="entry name" value="HydB/Nqo4-like"/>
    <property type="match status" value="1"/>
</dbReference>
<dbReference type="Proteomes" id="UP001375370">
    <property type="component" value="Chromosome"/>
</dbReference>
<proteinExistence type="inferred from homology"/>
<evidence type="ECO:0000256" key="5">
    <source>
        <dbReference type="ARBA" id="ARBA00022596"/>
    </source>
</evidence>
<evidence type="ECO:0000256" key="2">
    <source>
        <dbReference type="ARBA" id="ARBA00004196"/>
    </source>
</evidence>
<reference evidence="9 10" key="1">
    <citation type="submission" date="2024-03" db="EMBL/GenBank/DDBJ databases">
        <title>A Dehalogenimonas Isolated from Estuarine Sediments Dihaloeliminates Chlorinated Alkanes.</title>
        <authorList>
            <person name="Yang Y."/>
            <person name="Wang H."/>
        </authorList>
    </citation>
    <scope>NUCLEOTIDE SEQUENCE [LARGE SCALE GENOMIC DNA]</scope>
    <source>
        <strain evidence="9 10">W</strain>
    </source>
</reference>
<dbReference type="EMBL" id="CP146612">
    <property type="protein sequence ID" value="WWX24573.1"/>
    <property type="molecule type" value="Genomic_DNA"/>
</dbReference>
<dbReference type="PROSITE" id="PS00508">
    <property type="entry name" value="NI_HGENASE_L_2"/>
    <property type="match status" value="1"/>
</dbReference>
<sequence>MAKIVIDPISRIEGHLKIEVVVEDGVVKDAHSTGTMFRGFEIFLKGHNPTDAQHYTQRICGVCPTSHGMTAVLNLDSALGVDDKIPDNGRIIRNLIQGANYIQSHILHFYHLAALDYVDVTAVADYSGNDPGLTKVQQFIGRALAAGDNSMLGPFWPRYEGDYRLSKAINVKAVQDYVEALNMRRIAHEMSAIFSGRIPHSPALVAGGATQGPTEDNVAAFRAKLTKLRKFTDEVYIPDVIAVAEAYSDHFEQGFGCGNVLSYGVFDLDGKEKDLAKRQRFLPQGIASGLNAGIFDPRKITEDVKYGWFSSGSGYPGDTDTVDDPNKSGAYTWLKAPRYDGNVYEVGPLARVLVAYLAGDTTAQKLVNDTLAHFGAPPAALFSTLGRHAARALECKMVADAMDKWLDELKPGEPVNVKTEIPDSAQGMGLWEAPRGALGHWISIKDQKIERYQCVVPSTWNCSPRDNNDQPGALEQSLIGAKVKDEANPFEVVRIVRAFDPCLACAVHVVSPKGHEKGRFQIC</sequence>
<gene>
    <name evidence="9" type="ORF">V8247_04695</name>
</gene>
<keyword evidence="6 8" id="KW-0479">Metal-binding</keyword>
<keyword evidence="7 8" id="KW-0560">Oxidoreductase</keyword>
<dbReference type="InterPro" id="IPR050867">
    <property type="entry name" value="NiFe/NiFeSe_hydrgnase_LSU"/>
</dbReference>
<dbReference type="Gene3D" id="1.10.645.10">
    <property type="entry name" value="Cytochrome-c3 Hydrogenase, chain B"/>
    <property type="match status" value="1"/>
</dbReference>
<dbReference type="PANTHER" id="PTHR42958">
    <property type="entry name" value="HYDROGENASE-2 LARGE CHAIN"/>
    <property type="match status" value="1"/>
</dbReference>
<dbReference type="Pfam" id="PF00374">
    <property type="entry name" value="NiFeSe_Hases"/>
    <property type="match status" value="1"/>
</dbReference>
<accession>A0ABZ2J719</accession>
<protein>
    <submittedName>
        <fullName evidence="9">Nickel-dependent hydrogenase large subunit</fullName>
    </submittedName>
</protein>
<comment type="subcellular location">
    <subcellularLocation>
        <location evidence="2">Cell envelope</location>
    </subcellularLocation>
</comment>
<dbReference type="RefSeq" id="WP_338736682.1">
    <property type="nucleotide sequence ID" value="NZ_CP146612.1"/>
</dbReference>